<protein>
    <submittedName>
        <fullName evidence="6">Uncharacterized protein</fullName>
    </submittedName>
</protein>
<dbReference type="GO" id="GO:0006890">
    <property type="term" value="P:retrograde vesicle-mediated transport, Golgi to endoplasmic reticulum"/>
    <property type="evidence" value="ECO:0007669"/>
    <property type="project" value="TreeGrafter"/>
</dbReference>
<keyword evidence="1 5" id="KW-0812">Transmembrane</keyword>
<keyword evidence="2 5" id="KW-1133">Transmembrane helix</keyword>
<evidence type="ECO:0000313" key="6">
    <source>
        <dbReference type="EMBL" id="KAG5636000.1"/>
    </source>
</evidence>
<dbReference type="PANTHER" id="PTHR28263:SF1">
    <property type="entry name" value="GOLGI TO ER TRAFFIC PROTEIN 2"/>
    <property type="match status" value="1"/>
</dbReference>
<dbReference type="InterPro" id="IPR028143">
    <property type="entry name" value="Get2/sif1"/>
</dbReference>
<accession>A0A9P7K4K9</accession>
<comment type="caution">
    <text evidence="6">The sequence shown here is derived from an EMBL/GenBank/DDBJ whole genome shotgun (WGS) entry which is preliminary data.</text>
</comment>
<evidence type="ECO:0000313" key="7">
    <source>
        <dbReference type="Proteomes" id="UP000717328"/>
    </source>
</evidence>
<feature type="transmembrane region" description="Helical" evidence="5">
    <location>
        <begin position="288"/>
        <end position="311"/>
    </location>
</feature>
<organism evidence="6 7">
    <name type="scientific">Sphagnurus paluster</name>
    <dbReference type="NCBI Taxonomy" id="117069"/>
    <lineage>
        <taxon>Eukaryota</taxon>
        <taxon>Fungi</taxon>
        <taxon>Dikarya</taxon>
        <taxon>Basidiomycota</taxon>
        <taxon>Agaricomycotina</taxon>
        <taxon>Agaricomycetes</taxon>
        <taxon>Agaricomycetidae</taxon>
        <taxon>Agaricales</taxon>
        <taxon>Tricholomatineae</taxon>
        <taxon>Lyophyllaceae</taxon>
        <taxon>Sphagnurus</taxon>
    </lineage>
</organism>
<dbReference type="Pfam" id="PF08690">
    <property type="entry name" value="GET2"/>
    <property type="match status" value="1"/>
</dbReference>
<gene>
    <name evidence="6" type="ORF">H0H81_009427</name>
</gene>
<dbReference type="PANTHER" id="PTHR28263">
    <property type="entry name" value="GOLGI TO ER TRAFFIC PROTEIN 2"/>
    <property type="match status" value="1"/>
</dbReference>
<sequence>MSATSSASARAEARRKAILSRGTDRLAKLTTSARGDDPAYMHDDPPLPSIPTSRQFLGEESSMPSVSVSPPPPHRRTSGSGSPSPSPQPSRGSTPDVSLDTSFTSAASASTPSAWSPEQQAQFLQALMGSGPNASSGMDGMGMFPPMGMGKSTNGTPGMTTQQQPTRLQKLMPFVHLIAMWCMLAYFVFYAEPRVGGGNQVGIDWGGDLWKRWRALGGSGVVEVVQVQFVPFFWAFTTLQIVLHSVRIFSGFDAVQPPTLVALALPHLPPPLPSVIINGMKYLQMGSLFLDDLAGLIVGMGFLVLFSSWWAS</sequence>
<evidence type="ECO:0000256" key="4">
    <source>
        <dbReference type="SAM" id="MobiDB-lite"/>
    </source>
</evidence>
<evidence type="ECO:0000256" key="5">
    <source>
        <dbReference type="SAM" id="Phobius"/>
    </source>
</evidence>
<evidence type="ECO:0000256" key="2">
    <source>
        <dbReference type="ARBA" id="ARBA00022989"/>
    </source>
</evidence>
<dbReference type="AlphaFoldDB" id="A0A9P7K4K9"/>
<feature type="compositionally biased region" description="Basic and acidic residues" evidence="4">
    <location>
        <begin position="34"/>
        <end position="45"/>
    </location>
</feature>
<feature type="transmembrane region" description="Helical" evidence="5">
    <location>
        <begin position="171"/>
        <end position="191"/>
    </location>
</feature>
<dbReference type="OrthoDB" id="5393181at2759"/>
<dbReference type="EMBL" id="JABCKI010005989">
    <property type="protein sequence ID" value="KAG5636000.1"/>
    <property type="molecule type" value="Genomic_DNA"/>
</dbReference>
<dbReference type="Proteomes" id="UP000717328">
    <property type="component" value="Unassembled WGS sequence"/>
</dbReference>
<feature type="region of interest" description="Disordered" evidence="4">
    <location>
        <begin position="1"/>
        <end position="117"/>
    </location>
</feature>
<name>A0A9P7K4K9_9AGAR</name>
<keyword evidence="3 5" id="KW-0472">Membrane</keyword>
<feature type="compositionally biased region" description="Low complexity" evidence="4">
    <location>
        <begin position="78"/>
        <end position="116"/>
    </location>
</feature>
<reference evidence="6" key="2">
    <citation type="submission" date="2021-10" db="EMBL/GenBank/DDBJ databases">
        <title>Phylogenomics reveals ancestral predisposition of the termite-cultivated fungus Termitomyces towards a domesticated lifestyle.</title>
        <authorList>
            <person name="Auxier B."/>
            <person name="Grum-Grzhimaylo A."/>
            <person name="Cardenas M.E."/>
            <person name="Lodge J.D."/>
            <person name="Laessoe T."/>
            <person name="Pedersen O."/>
            <person name="Smith M.E."/>
            <person name="Kuyper T.W."/>
            <person name="Franco-Molano E.A."/>
            <person name="Baroni T.J."/>
            <person name="Aanen D.K."/>
        </authorList>
    </citation>
    <scope>NUCLEOTIDE SEQUENCE</scope>
    <source>
        <strain evidence="6">D49</strain>
    </source>
</reference>
<evidence type="ECO:0000256" key="1">
    <source>
        <dbReference type="ARBA" id="ARBA00022692"/>
    </source>
</evidence>
<keyword evidence="7" id="KW-1185">Reference proteome</keyword>
<reference evidence="6" key="1">
    <citation type="submission" date="2021-02" db="EMBL/GenBank/DDBJ databases">
        <authorList>
            <person name="Nieuwenhuis M."/>
            <person name="Van De Peppel L.J.J."/>
        </authorList>
    </citation>
    <scope>NUCLEOTIDE SEQUENCE</scope>
    <source>
        <strain evidence="6">D49</strain>
    </source>
</reference>
<proteinExistence type="predicted"/>
<evidence type="ECO:0000256" key="3">
    <source>
        <dbReference type="ARBA" id="ARBA00023136"/>
    </source>
</evidence>
<feature type="compositionally biased region" description="Low complexity" evidence="4">
    <location>
        <begin position="1"/>
        <end position="10"/>
    </location>
</feature>